<keyword evidence="1 10" id="KW-0171">Cobalt transport</keyword>
<dbReference type="PANTHER" id="PTHR38662:SF1">
    <property type="entry name" value="COBALT TRANSPORT PROTEIN CBIN"/>
    <property type="match status" value="1"/>
</dbReference>
<evidence type="ECO:0000256" key="8">
    <source>
        <dbReference type="ARBA" id="ARBA00023136"/>
    </source>
</evidence>
<protein>
    <recommendedName>
        <fullName evidence="10">Cobalt transport protein CbiN</fullName>
    </recommendedName>
    <alternativeName>
        <fullName evidence="10">Energy-coupling factor transporter probable substrate-capture protein CbiN</fullName>
        <shortName evidence="10">ECF transporter S component CbiN</shortName>
    </alternativeName>
</protein>
<evidence type="ECO:0000256" key="1">
    <source>
        <dbReference type="ARBA" id="ARBA00022426"/>
    </source>
</evidence>
<comment type="subcellular location">
    <subcellularLocation>
        <location evidence="10">Cell membrane</location>
        <topology evidence="10">Multi-pass membrane protein</topology>
    </subcellularLocation>
</comment>
<dbReference type="PANTHER" id="PTHR38662">
    <property type="entry name" value="COBALT TRANSPORT PROTEIN CBIN"/>
    <property type="match status" value="1"/>
</dbReference>
<dbReference type="InterPro" id="IPR003705">
    <property type="entry name" value="CbiN"/>
</dbReference>
<dbReference type="GO" id="GO:0005886">
    <property type="term" value="C:plasma membrane"/>
    <property type="evidence" value="ECO:0007669"/>
    <property type="project" value="UniProtKB-SubCell"/>
</dbReference>
<keyword evidence="2 10" id="KW-0813">Transport</keyword>
<reference evidence="11 13" key="1">
    <citation type="submission" date="2016-10" db="EMBL/GenBank/DDBJ databases">
        <title>Complete Genome Sequence of Acetogen Clostridium formicoaceticum ATCC 27076.</title>
        <authorList>
            <person name="Bao T."/>
            <person name="Cheng C."/>
            <person name="Zhao J."/>
            <person name="Yang S.-T."/>
            <person name="Wang J."/>
            <person name="Wang M."/>
        </authorList>
    </citation>
    <scope>NUCLEOTIDE SEQUENCE [LARGE SCALE GENOMIC DNA]</scope>
    <source>
        <strain evidence="11 13">ATCC 27076</strain>
    </source>
</reference>
<evidence type="ECO:0000256" key="10">
    <source>
        <dbReference type="HAMAP-Rule" id="MF_00330"/>
    </source>
</evidence>
<evidence type="ECO:0000313" key="13">
    <source>
        <dbReference type="Proteomes" id="UP000177894"/>
    </source>
</evidence>
<comment type="similarity">
    <text evidence="10">Belongs to the CbiN family.</text>
</comment>
<name>A0AAC9RK50_9CLOT</name>
<evidence type="ECO:0000313" key="14">
    <source>
        <dbReference type="Proteomes" id="UP000192478"/>
    </source>
</evidence>
<dbReference type="RefSeq" id="WP_070967114.1">
    <property type="nucleotide sequence ID" value="NZ_CP017603.1"/>
</dbReference>
<keyword evidence="4 10" id="KW-0169">Cobalamin biosynthesis</keyword>
<evidence type="ECO:0000256" key="7">
    <source>
        <dbReference type="ARBA" id="ARBA00023065"/>
    </source>
</evidence>
<dbReference type="EMBL" id="CP020559">
    <property type="protein sequence ID" value="ARE86498.1"/>
    <property type="molecule type" value="Genomic_DNA"/>
</dbReference>
<evidence type="ECO:0000256" key="4">
    <source>
        <dbReference type="ARBA" id="ARBA00022573"/>
    </source>
</evidence>
<organism evidence="12 14">
    <name type="scientific">Clostridium formicaceticum</name>
    <dbReference type="NCBI Taxonomy" id="1497"/>
    <lineage>
        <taxon>Bacteria</taxon>
        <taxon>Bacillati</taxon>
        <taxon>Bacillota</taxon>
        <taxon>Clostridia</taxon>
        <taxon>Eubacteriales</taxon>
        <taxon>Clostridiaceae</taxon>
        <taxon>Clostridium</taxon>
    </lineage>
</organism>
<feature type="transmembrane region" description="Helical" evidence="10">
    <location>
        <begin position="71"/>
        <end position="88"/>
    </location>
</feature>
<sequence>MNNNRKNPFPSIIVMLLLVGILVVTPLLLHKGGEFEGADDLAGEAIEELAPEYEAWFEPIFEPSTDVMEKILFTLQAVCGGGVILYTLQSMKKTPKREGI</sequence>
<comment type="subunit">
    <text evidence="10">Forms an energy-coupling factor (ECF) transporter complex composed of an ATP-binding protein (A component, CbiO), a transmembrane protein (T component, CbiQ) and 2 possible substrate-capture proteins (S components, CbiM and CbiN) of unknown stoichimetry.</text>
</comment>
<evidence type="ECO:0000256" key="6">
    <source>
        <dbReference type="ARBA" id="ARBA00022989"/>
    </source>
</evidence>
<dbReference type="GO" id="GO:0015087">
    <property type="term" value="F:cobalt ion transmembrane transporter activity"/>
    <property type="evidence" value="ECO:0007669"/>
    <property type="project" value="UniProtKB-UniRule"/>
</dbReference>
<keyword evidence="13" id="KW-1185">Reference proteome</keyword>
<dbReference type="AlphaFoldDB" id="A0AAC9RK50"/>
<dbReference type="KEGG" id="cfm:BJL90_09585"/>
<evidence type="ECO:0000256" key="2">
    <source>
        <dbReference type="ARBA" id="ARBA00022448"/>
    </source>
</evidence>
<evidence type="ECO:0000256" key="5">
    <source>
        <dbReference type="ARBA" id="ARBA00022692"/>
    </source>
</evidence>
<keyword evidence="8 10" id="KW-0472">Membrane</keyword>
<keyword evidence="3 10" id="KW-1003">Cell membrane</keyword>
<keyword evidence="6 10" id="KW-1133">Transmembrane helix</keyword>
<keyword evidence="9 10" id="KW-0170">Cobalt</keyword>
<comment type="pathway">
    <text evidence="10">Cofactor biosynthesis; adenosylcobalamin biosynthesis.</text>
</comment>
<evidence type="ECO:0000256" key="9">
    <source>
        <dbReference type="ARBA" id="ARBA00023285"/>
    </source>
</evidence>
<proteinExistence type="inferred from homology"/>
<gene>
    <name evidence="10 12" type="primary">cbiN</name>
    <name evidence="11" type="ORF">BJL90_09585</name>
    <name evidence="12" type="ORF">CLFO_08200</name>
</gene>
<evidence type="ECO:0000313" key="11">
    <source>
        <dbReference type="EMBL" id="AOY76130.1"/>
    </source>
</evidence>
<reference evidence="12 14" key="2">
    <citation type="submission" date="2017-03" db="EMBL/GenBank/DDBJ databases">
        <title>Complete sequence of Clostridium formicaceticum DSM 92.</title>
        <authorList>
            <person name="Poehlein A."/>
            <person name="Karl M."/>
            <person name="Bengelsdorf F.R."/>
            <person name="Duerre P."/>
            <person name="Daniel R."/>
        </authorList>
    </citation>
    <scope>NUCLEOTIDE SEQUENCE [LARGE SCALE GENOMIC DNA]</scope>
    <source>
        <strain evidence="12 14">DSM 92</strain>
    </source>
</reference>
<dbReference type="EMBL" id="CP017603">
    <property type="protein sequence ID" value="AOY76130.1"/>
    <property type="molecule type" value="Genomic_DNA"/>
</dbReference>
<keyword evidence="7 10" id="KW-0406">Ion transport</keyword>
<dbReference type="Pfam" id="PF02553">
    <property type="entry name" value="CbiN"/>
    <property type="match status" value="1"/>
</dbReference>
<evidence type="ECO:0000313" key="12">
    <source>
        <dbReference type="EMBL" id="ARE86498.1"/>
    </source>
</evidence>
<feature type="transmembrane region" description="Helical" evidence="10">
    <location>
        <begin position="12"/>
        <end position="29"/>
    </location>
</feature>
<dbReference type="HAMAP" id="MF_00330">
    <property type="entry name" value="CbiN"/>
    <property type="match status" value="1"/>
</dbReference>
<dbReference type="Proteomes" id="UP000177894">
    <property type="component" value="Chromosome"/>
</dbReference>
<dbReference type="GO" id="GO:0009236">
    <property type="term" value="P:cobalamin biosynthetic process"/>
    <property type="evidence" value="ECO:0007669"/>
    <property type="project" value="UniProtKB-UniRule"/>
</dbReference>
<keyword evidence="5 10" id="KW-0812">Transmembrane</keyword>
<evidence type="ECO:0000256" key="3">
    <source>
        <dbReference type="ARBA" id="ARBA00022475"/>
    </source>
</evidence>
<comment type="function">
    <text evidence="10">Part of the energy-coupling factor (ECF) transporter complex CbiMNOQ involved in cobalt import.</text>
</comment>
<dbReference type="Proteomes" id="UP000192478">
    <property type="component" value="Chromosome"/>
</dbReference>
<accession>A0AAC9RK50</accession>